<keyword evidence="8" id="KW-1185">Reference proteome</keyword>
<dbReference type="Proteomes" id="UP000245489">
    <property type="component" value="Unassembled WGS sequence"/>
</dbReference>
<feature type="domain" description="PPIase FKBP-type" evidence="6">
    <location>
        <begin position="197"/>
        <end position="292"/>
    </location>
</feature>
<gene>
    <name evidence="7" type="ORF">LV89_03546</name>
</gene>
<keyword evidence="2 4" id="KW-0697">Rotamase</keyword>
<dbReference type="PANTHER" id="PTHR10516">
    <property type="entry name" value="PEPTIDYL-PROLYL CIS-TRANS ISOMERASE"/>
    <property type="match status" value="1"/>
</dbReference>
<evidence type="ECO:0000259" key="6">
    <source>
        <dbReference type="PROSITE" id="PS50059"/>
    </source>
</evidence>
<dbReference type="AlphaFoldDB" id="A0A316DZ69"/>
<dbReference type="EMBL" id="QGGO01000022">
    <property type="protein sequence ID" value="PWK21833.1"/>
    <property type="molecule type" value="Genomic_DNA"/>
</dbReference>
<evidence type="ECO:0000256" key="1">
    <source>
        <dbReference type="ARBA" id="ARBA00000971"/>
    </source>
</evidence>
<evidence type="ECO:0000256" key="3">
    <source>
        <dbReference type="ARBA" id="ARBA00023235"/>
    </source>
</evidence>
<dbReference type="PROSITE" id="PS50059">
    <property type="entry name" value="FKBP_PPIASE"/>
    <property type="match status" value="1"/>
</dbReference>
<comment type="similarity">
    <text evidence="5">Belongs to the FKBP-type PPIase family.</text>
</comment>
<dbReference type="GO" id="GO:0003755">
    <property type="term" value="F:peptidyl-prolyl cis-trans isomerase activity"/>
    <property type="evidence" value="ECO:0007669"/>
    <property type="project" value="UniProtKB-UniRule"/>
</dbReference>
<organism evidence="7 8">
    <name type="scientific">Arcicella aurantiaca</name>
    <dbReference type="NCBI Taxonomy" id="591202"/>
    <lineage>
        <taxon>Bacteria</taxon>
        <taxon>Pseudomonadati</taxon>
        <taxon>Bacteroidota</taxon>
        <taxon>Cytophagia</taxon>
        <taxon>Cytophagales</taxon>
        <taxon>Flectobacillaceae</taxon>
        <taxon>Arcicella</taxon>
    </lineage>
</organism>
<dbReference type="InterPro" id="IPR046357">
    <property type="entry name" value="PPIase_dom_sf"/>
</dbReference>
<evidence type="ECO:0000256" key="4">
    <source>
        <dbReference type="PROSITE-ProRule" id="PRU00277"/>
    </source>
</evidence>
<protein>
    <recommendedName>
        <fullName evidence="5">Peptidyl-prolyl cis-trans isomerase</fullName>
        <ecNumber evidence="5">5.2.1.8</ecNumber>
    </recommendedName>
</protein>
<dbReference type="GO" id="GO:0005737">
    <property type="term" value="C:cytoplasm"/>
    <property type="evidence" value="ECO:0007669"/>
    <property type="project" value="TreeGrafter"/>
</dbReference>
<dbReference type="PROSITE" id="PS51257">
    <property type="entry name" value="PROKAR_LIPOPROTEIN"/>
    <property type="match status" value="1"/>
</dbReference>
<proteinExistence type="inferred from homology"/>
<evidence type="ECO:0000313" key="8">
    <source>
        <dbReference type="Proteomes" id="UP000245489"/>
    </source>
</evidence>
<reference evidence="7 8" key="1">
    <citation type="submission" date="2018-05" db="EMBL/GenBank/DDBJ databases">
        <title>Genomic Encyclopedia of Archaeal and Bacterial Type Strains, Phase II (KMG-II): from individual species to whole genera.</title>
        <authorList>
            <person name="Goeker M."/>
        </authorList>
    </citation>
    <scope>NUCLEOTIDE SEQUENCE [LARGE SCALE GENOMIC DNA]</scope>
    <source>
        <strain evidence="7 8">DSM 22214</strain>
    </source>
</reference>
<dbReference type="InterPro" id="IPR001179">
    <property type="entry name" value="PPIase_FKBP_dom"/>
</dbReference>
<evidence type="ECO:0000256" key="2">
    <source>
        <dbReference type="ARBA" id="ARBA00023110"/>
    </source>
</evidence>
<dbReference type="EC" id="5.2.1.8" evidence="5"/>
<comment type="catalytic activity">
    <reaction evidence="1 4 5">
        <text>[protein]-peptidylproline (omega=180) = [protein]-peptidylproline (omega=0)</text>
        <dbReference type="Rhea" id="RHEA:16237"/>
        <dbReference type="Rhea" id="RHEA-COMP:10747"/>
        <dbReference type="Rhea" id="RHEA-COMP:10748"/>
        <dbReference type="ChEBI" id="CHEBI:83833"/>
        <dbReference type="ChEBI" id="CHEBI:83834"/>
        <dbReference type="EC" id="5.2.1.8"/>
    </reaction>
</comment>
<dbReference type="Pfam" id="PF00254">
    <property type="entry name" value="FKBP_C"/>
    <property type="match status" value="1"/>
</dbReference>
<evidence type="ECO:0000256" key="5">
    <source>
        <dbReference type="RuleBase" id="RU003915"/>
    </source>
</evidence>
<sequence>MNKSIIYIFLISIVGFLSSCGVESTLPSTEVSEETLAKITAYGAAQGITFTKSPESIFYKITTSNPAGRAPQFNEYVKVHYVFTKLDGTVLDSTALNRKIPLTLLYSSSSTTLPNYGVSFMKEGESAVFVFPSISTSTTTIEPVAMKITMLSTRNETEQIDEYVKTNFAGLPVKKTVSGLNYLLTKTSASGDTAKTGKTATVAYTGKFLYQYKSSDSNGFPIYTDKFDSGSLSLLIGGGGYVAGFEEAIKLMKVGDKGTFIFPSSLGYGTAGKSTIPGYTPLLFEIEVTAVK</sequence>
<evidence type="ECO:0000313" key="7">
    <source>
        <dbReference type="EMBL" id="PWK21833.1"/>
    </source>
</evidence>
<name>A0A316DZ69_9BACT</name>
<dbReference type="OrthoDB" id="979394at2"/>
<comment type="caution">
    <text evidence="7">The sequence shown here is derived from an EMBL/GenBank/DDBJ whole genome shotgun (WGS) entry which is preliminary data.</text>
</comment>
<accession>A0A316DZ69</accession>
<dbReference type="RefSeq" id="WP_109744236.1">
    <property type="nucleotide sequence ID" value="NZ_QGGO01000022.1"/>
</dbReference>
<dbReference type="Gene3D" id="3.10.50.40">
    <property type="match status" value="2"/>
</dbReference>
<dbReference type="SUPFAM" id="SSF54534">
    <property type="entry name" value="FKBP-like"/>
    <property type="match status" value="2"/>
</dbReference>
<keyword evidence="3 4" id="KW-0413">Isomerase</keyword>
<dbReference type="InterPro" id="IPR050689">
    <property type="entry name" value="FKBP-type_PPIase"/>
</dbReference>
<dbReference type="PANTHER" id="PTHR10516:SF443">
    <property type="entry name" value="FK506-BINDING PROTEIN 59-RELATED"/>
    <property type="match status" value="1"/>
</dbReference>